<dbReference type="RefSeq" id="WP_168826714.1">
    <property type="nucleotide sequence ID" value="NZ_JABAEB010000011.1"/>
</dbReference>
<evidence type="ECO:0000256" key="1">
    <source>
        <dbReference type="SAM" id="SignalP"/>
    </source>
</evidence>
<protein>
    <submittedName>
        <fullName evidence="3">DUF637 domain-containing protein</fullName>
    </submittedName>
</protein>
<reference evidence="3 4" key="1">
    <citation type="submission" date="2020-04" db="EMBL/GenBank/DDBJ databases">
        <title>The first description of lens atrophy caused by putative novel Shewanella sp. that is a new emerging pathogen for cultured rainbow trout?</title>
        <authorList>
            <person name="Saticioglu I.B."/>
            <person name="Duman M."/>
            <person name="Altun S."/>
        </authorList>
    </citation>
    <scope>NUCLEOTIDE SEQUENCE [LARGE SCALE GENOMIC DNA]</scope>
    <source>
        <strain evidence="3 4">S-1</strain>
    </source>
</reference>
<comment type="caution">
    <text evidence="3">The sequence shown here is derived from an EMBL/GenBank/DDBJ whole genome shotgun (WGS) entry which is preliminary data.</text>
</comment>
<dbReference type="EMBL" id="JABAEB010000011">
    <property type="protein sequence ID" value="NLQ24597.1"/>
    <property type="molecule type" value="Genomic_DNA"/>
</dbReference>
<accession>A0ABX1KTF1</accession>
<feature type="domain" description="DUF637" evidence="2">
    <location>
        <begin position="668"/>
        <end position="841"/>
    </location>
</feature>
<gene>
    <name evidence="3" type="ORF">HGO26_17140</name>
</gene>
<dbReference type="Pfam" id="PF04830">
    <property type="entry name" value="DUF637"/>
    <property type="match status" value="1"/>
</dbReference>
<keyword evidence="4" id="KW-1185">Reference proteome</keyword>
<feature type="chain" id="PRO_5046561156" evidence="1">
    <location>
        <begin position="41"/>
        <end position="1214"/>
    </location>
</feature>
<organism evidence="3 4">
    <name type="scientific">Shewanella oncorhynchi</name>
    <dbReference type="NCBI Taxonomy" id="2726434"/>
    <lineage>
        <taxon>Bacteria</taxon>
        <taxon>Pseudomonadati</taxon>
        <taxon>Pseudomonadota</taxon>
        <taxon>Gammaproteobacteria</taxon>
        <taxon>Alteromonadales</taxon>
        <taxon>Shewanellaceae</taxon>
        <taxon>Shewanella</taxon>
    </lineage>
</organism>
<feature type="signal peptide" evidence="1">
    <location>
        <begin position="1"/>
        <end position="40"/>
    </location>
</feature>
<evidence type="ECO:0000313" key="4">
    <source>
        <dbReference type="Proteomes" id="UP000527352"/>
    </source>
</evidence>
<sequence length="1214" mass="130465">MSIKTKGKVTYVKPIWQRFTAYLMSCLMLLQICLPATVQAVELISDSFIESDVNSNSQFERVYNSNRQFEKAFYIEDAIGTNTQTIELFHQKLLAFRKSALHSPQMIPIINNGITIIIPNYPLGKRIGDQYVQARFVRSQIFNLLNRNLLNDSYSTEVEQINDLYNQAYQFSATSSAKFGDKITRAQVNSFGHNFIWPETRLVNNEAVLVPVVHLTDATVTELLVNSHRVEFSGAEAKFNTITVNAGTIYTRRGTFISTAGNFTVNEGASVVAKGDLNLLVGGTLQNLSGRFSAKDNVNIIANQYQQKTMVHRYATKYEQGTRLGQIASVDAVNGNISIRSHGDLVVAGGTISGNNIVLAANGNIQLTTQFTTYNRSEPVGGYHETQNIIEHIGSRLSAKDNIMLLASGAIEITASKLISDSGYLRILAEQGVYIGNEFNQFESSRSGKVRKVTLQEQQFQTIAIRTALEAGRDVLISSDLGDVTLKATEIKTVDGTQLNARNGKVNLLLAKEQDSYFYNWIKKTTWKIKTETIQNQTDTAVYNAIVGGIKIQATHGVTLDIAQKEGQTLQDVLAQMAATDDLAWMNDLYNDPDYAENIELIYQKLEELRIHKKTSNLSPAAMAIIAIAVAVAMGPAAFGLTGTGAGAIGTGTIGSALTSIGIPAVSLQAGAVALATQAATALASGKGIDGAIKHLVAEDSLRSLATSMVTAGVVNDLINDVGVDFFGKVNPDAALLSKDTLVSLGNQATQAVVRATVTAGLSTVIQGRSLEDFGDSFTASLKSTGINTLGEYMASSIGKAYRAGDINNVMRYLAHAGSGCVLGLASSSAGTTNGNAQESCITGAGGAVAGEATADIYKAQKLEQFGKEQTQLVEGFKAAGLSNAQIEAVFLSDSAQNYFNARVAEFSAAGVDLAKLSGGLSALVAGGDVNLAALSAENAAQNNAFFLIPIALMLLKAIDLALTANELHDIYTELQNNPENGQKLLQEWLLDQAGGAIIGKVIPGFKSMEEMLDWLKRNDVLTADTVSKITSQVHHSGGSTTTNNRIDVYDATHNKLDLKDVTNKEFITSMEIGHWTPNGKNDGFLGEYIALDVMNNATGLQFTDIVRNGSNNGPDLLAIDHVNKTVWLVEAKSSIRDKFPNPNSLNLSIRGQQWLQEVKNNGTISGKSVTPAAREMVRETLKTGYPIKPFLATVKVPLVGTSGTVTVNLTPAK</sequence>
<name>A0ABX1KTF1_9GAMM</name>
<proteinExistence type="predicted"/>
<evidence type="ECO:0000313" key="3">
    <source>
        <dbReference type="EMBL" id="NLQ24597.1"/>
    </source>
</evidence>
<evidence type="ECO:0000259" key="2">
    <source>
        <dbReference type="Pfam" id="PF04830"/>
    </source>
</evidence>
<dbReference type="InterPro" id="IPR006915">
    <property type="entry name" value="DUF637_hemagglutn_put"/>
</dbReference>
<dbReference type="Proteomes" id="UP000527352">
    <property type="component" value="Unassembled WGS sequence"/>
</dbReference>
<keyword evidence="1" id="KW-0732">Signal</keyword>